<keyword evidence="6 10" id="KW-0067">ATP-binding</keyword>
<dbReference type="RefSeq" id="WP_119814251.1">
    <property type="nucleotide sequence ID" value="NZ_CP025066.1"/>
</dbReference>
<evidence type="ECO:0000256" key="7">
    <source>
        <dbReference type="ARBA" id="ARBA00022970"/>
    </source>
</evidence>
<sequence>MRRDDTSTDTERKLDGVQDDLLRVENVSKWYGDEQVLREVSFEMEKGDVTVLIGPSGSGKSTMLRCVNRLTDAQEGDIYLDGELVTASDMDVNRLRREVGMVFQDINLFAHLTALGNVALGPQRVLDLDKQTARDRARRQLEQVGLAPQVDSYPAELSGGQKQRVGIARALAMEPKLMLFDEPTSALDPELVGEVLEVMHDLVEEGMTMLVVTHEMSFARSVADEIVFLDGGAVVERGPPEQLFEHPERDRTAQFLSRITQLHD</sequence>
<dbReference type="InterPro" id="IPR003439">
    <property type="entry name" value="ABC_transporter-like_ATP-bd"/>
</dbReference>
<comment type="similarity">
    <text evidence="2">Belongs to the ABC transporter superfamily.</text>
</comment>
<protein>
    <submittedName>
        <fullName evidence="10">Polar amino acid transport system ATP-binding protein</fullName>
    </submittedName>
</protein>
<dbReference type="EMBL" id="CP025066">
    <property type="protein sequence ID" value="AUX08048.1"/>
    <property type="molecule type" value="Genomic_DNA"/>
</dbReference>
<dbReference type="Proteomes" id="UP000263012">
    <property type="component" value="Chromosome"/>
</dbReference>
<dbReference type="SMART" id="SM00382">
    <property type="entry name" value="AAA"/>
    <property type="match status" value="1"/>
</dbReference>
<dbReference type="PROSITE" id="PS50893">
    <property type="entry name" value="ABC_TRANSPORTER_2"/>
    <property type="match status" value="1"/>
</dbReference>
<dbReference type="InterPro" id="IPR050086">
    <property type="entry name" value="MetN_ABC_transporter-like"/>
</dbReference>
<reference evidence="11" key="1">
    <citation type="submission" date="2017-11" db="EMBL/GenBank/DDBJ databases">
        <title>Phenotypic and genomic properties of facultatively anaerobic sulfur-reducing natronoarchaea from hypersaline soda lakes.</title>
        <authorList>
            <person name="Sorokin D.Y."/>
            <person name="Kublanov I.V."/>
            <person name="Roman P."/>
            <person name="Sinninghe Damste J.S."/>
            <person name="Golyshin P.N."/>
            <person name="Rojo D."/>
            <person name="Ciordia S."/>
            <person name="Mena M.D.C."/>
            <person name="Ferrer M."/>
            <person name="Messina E."/>
            <person name="Smedile F."/>
            <person name="La Spada G."/>
            <person name="La Cono V."/>
            <person name="Yakimov M.M."/>
        </authorList>
    </citation>
    <scope>NUCLEOTIDE SEQUENCE [LARGE SCALE GENOMIC DNA]</scope>
    <source>
        <strain evidence="11">AArc-Sl</strain>
    </source>
</reference>
<evidence type="ECO:0000256" key="6">
    <source>
        <dbReference type="ARBA" id="ARBA00022840"/>
    </source>
</evidence>
<dbReference type="FunFam" id="3.40.50.300:FF:000020">
    <property type="entry name" value="Amino acid ABC transporter ATP-binding component"/>
    <property type="match status" value="1"/>
</dbReference>
<dbReference type="InterPro" id="IPR027417">
    <property type="entry name" value="P-loop_NTPase"/>
</dbReference>
<keyword evidence="11" id="KW-1185">Reference proteome</keyword>
<dbReference type="SUPFAM" id="SSF52540">
    <property type="entry name" value="P-loop containing nucleoside triphosphate hydrolases"/>
    <property type="match status" value="1"/>
</dbReference>
<dbReference type="Gene3D" id="3.40.50.300">
    <property type="entry name" value="P-loop containing nucleotide triphosphate hydrolases"/>
    <property type="match status" value="1"/>
</dbReference>
<dbReference type="PROSITE" id="PS00211">
    <property type="entry name" value="ABC_TRANSPORTER_1"/>
    <property type="match status" value="1"/>
</dbReference>
<keyword evidence="8" id="KW-0472">Membrane</keyword>
<evidence type="ECO:0000259" key="9">
    <source>
        <dbReference type="PROSITE" id="PS50893"/>
    </source>
</evidence>
<gene>
    <name evidence="10" type="ORF">AArcSl_0395</name>
</gene>
<accession>A0A343TG26</accession>
<comment type="subcellular location">
    <subcellularLocation>
        <location evidence="1">Cell membrane</location>
        <topology evidence="1">Peripheral membrane protein</topology>
    </subcellularLocation>
</comment>
<evidence type="ECO:0000313" key="10">
    <source>
        <dbReference type="EMBL" id="AUX08048.1"/>
    </source>
</evidence>
<evidence type="ECO:0000256" key="1">
    <source>
        <dbReference type="ARBA" id="ARBA00004202"/>
    </source>
</evidence>
<dbReference type="OrthoDB" id="10909at2157"/>
<evidence type="ECO:0000256" key="5">
    <source>
        <dbReference type="ARBA" id="ARBA00022741"/>
    </source>
</evidence>
<dbReference type="GO" id="GO:0005524">
    <property type="term" value="F:ATP binding"/>
    <property type="evidence" value="ECO:0007669"/>
    <property type="project" value="UniProtKB-KW"/>
</dbReference>
<dbReference type="InterPro" id="IPR003593">
    <property type="entry name" value="AAA+_ATPase"/>
</dbReference>
<evidence type="ECO:0000256" key="3">
    <source>
        <dbReference type="ARBA" id="ARBA00022448"/>
    </source>
</evidence>
<organism evidence="10 11">
    <name type="scientific">Halalkaliarchaeum desulfuricum</name>
    <dbReference type="NCBI Taxonomy" id="2055893"/>
    <lineage>
        <taxon>Archaea</taxon>
        <taxon>Methanobacteriati</taxon>
        <taxon>Methanobacteriota</taxon>
        <taxon>Stenosarchaea group</taxon>
        <taxon>Halobacteria</taxon>
        <taxon>Halobacteriales</taxon>
        <taxon>Haloferacaceae</taxon>
        <taxon>Halalkaliarchaeum</taxon>
    </lineage>
</organism>
<dbReference type="InterPro" id="IPR030679">
    <property type="entry name" value="ABC_ATPase_HisP-typ"/>
</dbReference>
<evidence type="ECO:0000256" key="8">
    <source>
        <dbReference type="ARBA" id="ARBA00023136"/>
    </source>
</evidence>
<dbReference type="GO" id="GO:0016887">
    <property type="term" value="F:ATP hydrolysis activity"/>
    <property type="evidence" value="ECO:0007669"/>
    <property type="project" value="InterPro"/>
</dbReference>
<dbReference type="PANTHER" id="PTHR43166:SF9">
    <property type="entry name" value="GLUTAMATE_ASPARTATE IMPORT ATP-BINDING PROTEIN GLTL"/>
    <property type="match status" value="1"/>
</dbReference>
<dbReference type="KEGG" id="hdf:AArcSl_0395"/>
<keyword evidence="4" id="KW-1003">Cell membrane</keyword>
<keyword evidence="5" id="KW-0547">Nucleotide-binding</keyword>
<keyword evidence="3" id="KW-0813">Transport</keyword>
<evidence type="ECO:0000256" key="2">
    <source>
        <dbReference type="ARBA" id="ARBA00005417"/>
    </source>
</evidence>
<dbReference type="GO" id="GO:0015424">
    <property type="term" value="F:ABC-type amino acid transporter activity"/>
    <property type="evidence" value="ECO:0007669"/>
    <property type="project" value="InterPro"/>
</dbReference>
<feature type="domain" description="ABC transporter" evidence="9">
    <location>
        <begin position="22"/>
        <end position="256"/>
    </location>
</feature>
<dbReference type="AlphaFoldDB" id="A0A343TG26"/>
<dbReference type="InterPro" id="IPR017871">
    <property type="entry name" value="ABC_transporter-like_CS"/>
</dbReference>
<dbReference type="Pfam" id="PF00005">
    <property type="entry name" value="ABC_tran"/>
    <property type="match status" value="1"/>
</dbReference>
<evidence type="ECO:0000256" key="4">
    <source>
        <dbReference type="ARBA" id="ARBA00022475"/>
    </source>
</evidence>
<dbReference type="CDD" id="cd03262">
    <property type="entry name" value="ABC_HisP_GlnQ"/>
    <property type="match status" value="1"/>
</dbReference>
<proteinExistence type="inferred from homology"/>
<dbReference type="GeneID" id="37876730"/>
<keyword evidence="7" id="KW-0029">Amino-acid transport</keyword>
<dbReference type="PANTHER" id="PTHR43166">
    <property type="entry name" value="AMINO ACID IMPORT ATP-BINDING PROTEIN"/>
    <property type="match status" value="1"/>
</dbReference>
<dbReference type="GO" id="GO:0005886">
    <property type="term" value="C:plasma membrane"/>
    <property type="evidence" value="ECO:0007669"/>
    <property type="project" value="UniProtKB-SubCell"/>
</dbReference>
<name>A0A343TG26_9EURY</name>
<dbReference type="PIRSF" id="PIRSF039085">
    <property type="entry name" value="ABC_ATPase_HisP"/>
    <property type="match status" value="1"/>
</dbReference>
<evidence type="ECO:0000313" key="11">
    <source>
        <dbReference type="Proteomes" id="UP000263012"/>
    </source>
</evidence>